<dbReference type="Gene3D" id="3.20.20.150">
    <property type="entry name" value="Divalent-metal-dependent TIM barrel enzymes"/>
    <property type="match status" value="1"/>
</dbReference>
<evidence type="ECO:0000313" key="2">
    <source>
        <dbReference type="EMBL" id="BAW21395.1"/>
    </source>
</evidence>
<gene>
    <name evidence="2" type="ORF">KF715C_ch8220</name>
</gene>
<feature type="domain" description="Xylose isomerase-like TIM barrel" evidence="1">
    <location>
        <begin position="20"/>
        <end position="234"/>
    </location>
</feature>
<dbReference type="InterPro" id="IPR036237">
    <property type="entry name" value="Xyl_isomerase-like_sf"/>
</dbReference>
<proteinExistence type="predicted"/>
<evidence type="ECO:0000259" key="1">
    <source>
        <dbReference type="Pfam" id="PF01261"/>
    </source>
</evidence>
<accession>A0A083UPU6</accession>
<dbReference type="InterPro" id="IPR013022">
    <property type="entry name" value="Xyl_isomerase-like_TIM-brl"/>
</dbReference>
<name>A0A083UPU6_PSEPU</name>
<dbReference type="EMBL" id="AP015029">
    <property type="protein sequence ID" value="BAW21395.1"/>
    <property type="molecule type" value="Genomic_DNA"/>
</dbReference>
<protein>
    <submittedName>
        <fullName evidence="2">Isomerase-like tim barrel protein</fullName>
    </submittedName>
</protein>
<reference evidence="2 3" key="1">
    <citation type="submission" date="2015-11" db="EMBL/GenBank/DDBJ databases">
        <title>Complete genome sequencing of a biphenyl-degrading bacterium, Pseudomonas putida KF715 (=NBRC110667).</title>
        <authorList>
            <person name="Suenaga H."/>
            <person name="Fujihara N."/>
            <person name="Watanabe T."/>
            <person name="Hirose J."/>
            <person name="Kimura N."/>
            <person name="Yamazoe A."/>
            <person name="Hosoyama A."/>
            <person name="Shimodaira J."/>
            <person name="Furukawa K."/>
        </authorList>
    </citation>
    <scope>NUCLEOTIDE SEQUENCE [LARGE SCALE GENOMIC DNA]</scope>
    <source>
        <strain evidence="2 3">KF715</strain>
    </source>
</reference>
<dbReference type="PANTHER" id="PTHR12110">
    <property type="entry name" value="HYDROXYPYRUVATE ISOMERASE"/>
    <property type="match status" value="1"/>
</dbReference>
<dbReference type="Pfam" id="PF01261">
    <property type="entry name" value="AP_endonuc_2"/>
    <property type="match status" value="1"/>
</dbReference>
<dbReference type="AlphaFoldDB" id="A0A083UPU6"/>
<dbReference type="GO" id="GO:0016853">
    <property type="term" value="F:isomerase activity"/>
    <property type="evidence" value="ECO:0007669"/>
    <property type="project" value="UniProtKB-KW"/>
</dbReference>
<dbReference type="OrthoDB" id="9780241at2"/>
<keyword evidence="2" id="KW-0413">Isomerase</keyword>
<dbReference type="Proteomes" id="UP000218731">
    <property type="component" value="Chromosome 1"/>
</dbReference>
<sequence>MSISIVTWTLGLTAAQDVINKAQALGLDGIQYAGDHRDVDPIQLRNSAIQSGLEVIAVDPFNAGPTDPSTASAAGAVAYYKRVIDFAEILGTVPVTLQGLSLWTKNCDNRNDAKDQLLTCCEAVNRYAHERGVRTLYEVCNHYEVPLIHTAQECRELIEAVGEGNMGMILDSFHMNINEQDPLQAIRANLDLLEIYHISDSGRGGIGTGHINFRTHHRTLLEGGFAGHVAIEPVLAHLTPSNSPRFADDQAQLDAQIYHSASCWRSYSNDLPE</sequence>
<dbReference type="SUPFAM" id="SSF51658">
    <property type="entry name" value="Xylose isomerase-like"/>
    <property type="match status" value="1"/>
</dbReference>
<evidence type="ECO:0000313" key="3">
    <source>
        <dbReference type="Proteomes" id="UP000218731"/>
    </source>
</evidence>
<dbReference type="RefSeq" id="WP_050511584.1">
    <property type="nucleotide sequence ID" value="NZ_AP015029.1"/>
</dbReference>
<dbReference type="InterPro" id="IPR050312">
    <property type="entry name" value="IolE/XylAMocC-like"/>
</dbReference>
<organism evidence="2 3">
    <name type="scientific">Pseudomonas putida</name>
    <name type="common">Arthrobacter siderocapsulatus</name>
    <dbReference type="NCBI Taxonomy" id="303"/>
    <lineage>
        <taxon>Bacteria</taxon>
        <taxon>Pseudomonadati</taxon>
        <taxon>Pseudomonadota</taxon>
        <taxon>Gammaproteobacteria</taxon>
        <taxon>Pseudomonadales</taxon>
        <taxon>Pseudomonadaceae</taxon>
        <taxon>Pseudomonas</taxon>
    </lineage>
</organism>